<sequence length="66" mass="7531">MCRYTRRSSGDQLAKMASNYCRHHILCRVLFESGIYVILQPGEGKLWIWLPNHAALSSCKVATHVL</sequence>
<name>A0ABU6WG81_9FABA</name>
<keyword evidence="2" id="KW-1185">Reference proteome</keyword>
<evidence type="ECO:0000313" key="2">
    <source>
        <dbReference type="Proteomes" id="UP001341840"/>
    </source>
</evidence>
<gene>
    <name evidence="1" type="ORF">PIB30_045648</name>
</gene>
<protein>
    <submittedName>
        <fullName evidence="1">Uncharacterized protein</fullName>
    </submittedName>
</protein>
<evidence type="ECO:0000313" key="1">
    <source>
        <dbReference type="EMBL" id="MED6184254.1"/>
    </source>
</evidence>
<dbReference type="EMBL" id="JASCZI010181522">
    <property type="protein sequence ID" value="MED6184254.1"/>
    <property type="molecule type" value="Genomic_DNA"/>
</dbReference>
<reference evidence="1 2" key="1">
    <citation type="journal article" date="2023" name="Plants (Basel)">
        <title>Bridging the Gap: Combining Genomics and Transcriptomics Approaches to Understand Stylosanthes scabra, an Orphan Legume from the Brazilian Caatinga.</title>
        <authorList>
            <person name="Ferreira-Neto J.R.C."/>
            <person name="da Silva M.D."/>
            <person name="Binneck E."/>
            <person name="de Melo N.F."/>
            <person name="da Silva R.H."/>
            <person name="de Melo A.L.T.M."/>
            <person name="Pandolfi V."/>
            <person name="Bustamante F.O."/>
            <person name="Brasileiro-Vidal A.C."/>
            <person name="Benko-Iseppon A.M."/>
        </authorList>
    </citation>
    <scope>NUCLEOTIDE SEQUENCE [LARGE SCALE GENOMIC DNA]</scope>
    <source>
        <tissue evidence="1">Leaves</tissue>
    </source>
</reference>
<accession>A0ABU6WG81</accession>
<proteinExistence type="predicted"/>
<organism evidence="1 2">
    <name type="scientific">Stylosanthes scabra</name>
    <dbReference type="NCBI Taxonomy" id="79078"/>
    <lineage>
        <taxon>Eukaryota</taxon>
        <taxon>Viridiplantae</taxon>
        <taxon>Streptophyta</taxon>
        <taxon>Embryophyta</taxon>
        <taxon>Tracheophyta</taxon>
        <taxon>Spermatophyta</taxon>
        <taxon>Magnoliopsida</taxon>
        <taxon>eudicotyledons</taxon>
        <taxon>Gunneridae</taxon>
        <taxon>Pentapetalae</taxon>
        <taxon>rosids</taxon>
        <taxon>fabids</taxon>
        <taxon>Fabales</taxon>
        <taxon>Fabaceae</taxon>
        <taxon>Papilionoideae</taxon>
        <taxon>50 kb inversion clade</taxon>
        <taxon>dalbergioids sensu lato</taxon>
        <taxon>Dalbergieae</taxon>
        <taxon>Pterocarpus clade</taxon>
        <taxon>Stylosanthes</taxon>
    </lineage>
</organism>
<dbReference type="Proteomes" id="UP001341840">
    <property type="component" value="Unassembled WGS sequence"/>
</dbReference>
<comment type="caution">
    <text evidence="1">The sequence shown here is derived from an EMBL/GenBank/DDBJ whole genome shotgun (WGS) entry which is preliminary data.</text>
</comment>